<gene>
    <name evidence="1" type="ORF">ACH5RR_013274</name>
</gene>
<dbReference type="AlphaFoldDB" id="A0ABD3A289"/>
<protein>
    <submittedName>
        <fullName evidence="1">Uncharacterized protein</fullName>
    </submittedName>
</protein>
<sequence>MSKLEHYSDGGGARTGTFGMEGSGGRITLGTVGIDGKVGFGKDGSGGVLGKDGKVGFGNGGAAGNVGNVVLGKGGNVALGMLGIEGNGDAATGLGRDGIVGNVGIGACNRLRAARLTCKLENKKVATKERRRQWFKEAIV</sequence>
<evidence type="ECO:0000313" key="1">
    <source>
        <dbReference type="EMBL" id="KAL3524902.1"/>
    </source>
</evidence>
<reference evidence="1 2" key="1">
    <citation type="submission" date="2024-11" db="EMBL/GenBank/DDBJ databases">
        <title>A near-complete genome assembly of Cinchona calisaya.</title>
        <authorList>
            <person name="Lian D.C."/>
            <person name="Zhao X.W."/>
            <person name="Wei L."/>
        </authorList>
    </citation>
    <scope>NUCLEOTIDE SEQUENCE [LARGE SCALE GENOMIC DNA]</scope>
    <source>
        <tissue evidence="1">Nenye</tissue>
    </source>
</reference>
<accession>A0ABD3A289</accession>
<proteinExistence type="predicted"/>
<name>A0ABD3A289_9GENT</name>
<evidence type="ECO:0000313" key="2">
    <source>
        <dbReference type="Proteomes" id="UP001630127"/>
    </source>
</evidence>
<dbReference type="Proteomes" id="UP001630127">
    <property type="component" value="Unassembled WGS sequence"/>
</dbReference>
<keyword evidence="2" id="KW-1185">Reference proteome</keyword>
<organism evidence="1 2">
    <name type="scientific">Cinchona calisaya</name>
    <dbReference type="NCBI Taxonomy" id="153742"/>
    <lineage>
        <taxon>Eukaryota</taxon>
        <taxon>Viridiplantae</taxon>
        <taxon>Streptophyta</taxon>
        <taxon>Embryophyta</taxon>
        <taxon>Tracheophyta</taxon>
        <taxon>Spermatophyta</taxon>
        <taxon>Magnoliopsida</taxon>
        <taxon>eudicotyledons</taxon>
        <taxon>Gunneridae</taxon>
        <taxon>Pentapetalae</taxon>
        <taxon>asterids</taxon>
        <taxon>lamiids</taxon>
        <taxon>Gentianales</taxon>
        <taxon>Rubiaceae</taxon>
        <taxon>Cinchonoideae</taxon>
        <taxon>Cinchoneae</taxon>
        <taxon>Cinchona</taxon>
    </lineage>
</organism>
<comment type="caution">
    <text evidence="1">The sequence shown here is derived from an EMBL/GenBank/DDBJ whole genome shotgun (WGS) entry which is preliminary data.</text>
</comment>
<dbReference type="EMBL" id="JBJUIK010000006">
    <property type="protein sequence ID" value="KAL3524902.1"/>
    <property type="molecule type" value="Genomic_DNA"/>
</dbReference>